<dbReference type="Proteomes" id="UP000596938">
    <property type="component" value="Unassembled WGS sequence"/>
</dbReference>
<protein>
    <recommendedName>
        <fullName evidence="1">Aminoglycoside phosphotransferase domain-containing protein</fullName>
    </recommendedName>
</protein>
<keyword evidence="3" id="KW-1185">Reference proteome</keyword>
<proteinExistence type="predicted"/>
<dbReference type="Gene3D" id="3.90.1200.10">
    <property type="match status" value="1"/>
</dbReference>
<dbReference type="InterPro" id="IPR011009">
    <property type="entry name" value="Kinase-like_dom_sf"/>
</dbReference>
<dbReference type="InterPro" id="IPR002575">
    <property type="entry name" value="Aminoglycoside_PTrfase"/>
</dbReference>
<comment type="caution">
    <text evidence="2">The sequence shown here is derived from an EMBL/GenBank/DDBJ whole genome shotgun (WGS) entry which is preliminary data.</text>
</comment>
<evidence type="ECO:0000259" key="1">
    <source>
        <dbReference type="Pfam" id="PF01636"/>
    </source>
</evidence>
<evidence type="ECO:0000313" key="3">
    <source>
        <dbReference type="Proteomes" id="UP000596938"/>
    </source>
</evidence>
<evidence type="ECO:0000313" key="2">
    <source>
        <dbReference type="EMBL" id="GGG96001.1"/>
    </source>
</evidence>
<dbReference type="EMBL" id="BMKU01000005">
    <property type="protein sequence ID" value="GGG96001.1"/>
    <property type="molecule type" value="Genomic_DNA"/>
</dbReference>
<sequence length="276" mass="30147">MLGAHASNGQVVFEGLEDGESLAAQVIRGSGTPERSREVGRAIGELHSSGQHAAIEYDTSKPELPQIGHFNEFPLERYLNSTWGELQVVKLHQDDAAFAAAVKNLLSEEEKTPGVPSHCDLRLDQVMISGDRVHLLDWEEFRLADAARDIGSFAGEWVYRAIMDIVRADQSAPNIEISLDHDLIIERGVAKLLELRPHIVQFWAGYTENAALGDPADTAVRATGFAGWHLHDRLLASSQFRSTLPPIERAAAGIGRSMLLKPQKFAAVLGLGGEES</sequence>
<feature type="domain" description="Aminoglycoside phosphotransferase" evidence="1">
    <location>
        <begin position="27"/>
        <end position="157"/>
    </location>
</feature>
<name>A0ABQ1XK95_9MICC</name>
<accession>A0ABQ1XK95</accession>
<gene>
    <name evidence="2" type="ORF">GCM10011577_18900</name>
</gene>
<dbReference type="SUPFAM" id="SSF56112">
    <property type="entry name" value="Protein kinase-like (PK-like)"/>
    <property type="match status" value="1"/>
</dbReference>
<dbReference type="Pfam" id="PF01636">
    <property type="entry name" value="APH"/>
    <property type="match status" value="1"/>
</dbReference>
<reference evidence="3" key="1">
    <citation type="journal article" date="2019" name="Int. J. Syst. Evol. Microbiol.">
        <title>The Global Catalogue of Microorganisms (GCM) 10K type strain sequencing project: providing services to taxonomists for standard genome sequencing and annotation.</title>
        <authorList>
            <consortium name="The Broad Institute Genomics Platform"/>
            <consortium name="The Broad Institute Genome Sequencing Center for Infectious Disease"/>
            <person name="Wu L."/>
            <person name="Ma J."/>
        </authorList>
    </citation>
    <scope>NUCLEOTIDE SEQUENCE [LARGE SCALE GENOMIC DNA]</scope>
    <source>
        <strain evidence="3">CGMCC 1.1927</strain>
    </source>
</reference>
<organism evidence="2 3">
    <name type="scientific">Pseudarthrobacter polychromogenes</name>
    <dbReference type="NCBI Taxonomy" id="1676"/>
    <lineage>
        <taxon>Bacteria</taxon>
        <taxon>Bacillati</taxon>
        <taxon>Actinomycetota</taxon>
        <taxon>Actinomycetes</taxon>
        <taxon>Micrococcales</taxon>
        <taxon>Micrococcaceae</taxon>
        <taxon>Pseudarthrobacter</taxon>
    </lineage>
</organism>
<dbReference type="NCBIfam" id="NF038156">
    <property type="entry name" value="lant_syn_V_LxmK"/>
    <property type="match status" value="1"/>
</dbReference>